<comment type="caution">
    <text evidence="2">The sequence shown here is derived from an EMBL/GenBank/DDBJ whole genome shotgun (WGS) entry which is preliminary data.</text>
</comment>
<dbReference type="Proteomes" id="UP000549113">
    <property type="component" value="Unassembled WGS sequence"/>
</dbReference>
<keyword evidence="1" id="KW-0812">Transmembrane</keyword>
<evidence type="ECO:0000256" key="1">
    <source>
        <dbReference type="SAM" id="Phobius"/>
    </source>
</evidence>
<dbReference type="AlphaFoldDB" id="A0AA40SN97"/>
<feature type="transmembrane region" description="Helical" evidence="1">
    <location>
        <begin position="26"/>
        <end position="41"/>
    </location>
</feature>
<accession>A0AA40SN97</accession>
<keyword evidence="3" id="KW-1185">Reference proteome</keyword>
<organism evidence="2 3">
    <name type="scientific">Microbacterium invictum</name>
    <dbReference type="NCBI Taxonomy" id="515415"/>
    <lineage>
        <taxon>Bacteria</taxon>
        <taxon>Bacillati</taxon>
        <taxon>Actinomycetota</taxon>
        <taxon>Actinomycetes</taxon>
        <taxon>Micrococcales</taxon>
        <taxon>Microbacteriaceae</taxon>
        <taxon>Microbacterium</taxon>
    </lineage>
</organism>
<sequence length="130" mass="13452">MIATLPLVWCLGFRRARPLHRWGPPASIALGMLVLALENLFGSGADGIFPMLLIAAALTAGGIAWLIGTIDRLGSARLVVAVSAGIAMLVLSGMLQALPFVLPFAAVAVAALPRGHRARPPASRAQIVSP</sequence>
<name>A0AA40SN97_9MICO</name>
<reference evidence="2 3" key="1">
    <citation type="submission" date="2020-08" db="EMBL/GenBank/DDBJ databases">
        <title>Sequencing the genomes of 1000 actinobacteria strains.</title>
        <authorList>
            <person name="Klenk H.-P."/>
        </authorList>
    </citation>
    <scope>NUCLEOTIDE SEQUENCE [LARGE SCALE GENOMIC DNA]</scope>
    <source>
        <strain evidence="2 3">DSM 19600</strain>
    </source>
</reference>
<evidence type="ECO:0000313" key="3">
    <source>
        <dbReference type="Proteomes" id="UP000549113"/>
    </source>
</evidence>
<keyword evidence="1" id="KW-0472">Membrane</keyword>
<keyword evidence="1" id="KW-1133">Transmembrane helix</keyword>
<gene>
    <name evidence="2" type="ORF">BKA10_001172</name>
</gene>
<protein>
    <submittedName>
        <fullName evidence="2">Uncharacterized protein</fullName>
    </submittedName>
</protein>
<feature type="transmembrane region" description="Helical" evidence="1">
    <location>
        <begin position="48"/>
        <end position="67"/>
    </location>
</feature>
<evidence type="ECO:0000313" key="2">
    <source>
        <dbReference type="EMBL" id="MBB4139378.1"/>
    </source>
</evidence>
<dbReference type="EMBL" id="JACIFH010000001">
    <property type="protein sequence ID" value="MBB4139378.1"/>
    <property type="molecule type" value="Genomic_DNA"/>
</dbReference>
<feature type="transmembrane region" description="Helical" evidence="1">
    <location>
        <begin position="79"/>
        <end position="112"/>
    </location>
</feature>
<dbReference type="RefSeq" id="WP_183499053.1">
    <property type="nucleotide sequence ID" value="NZ_BAABCO010000001.1"/>
</dbReference>
<proteinExistence type="predicted"/>